<dbReference type="Proteomes" id="UP000199308">
    <property type="component" value="Unassembled WGS sequence"/>
</dbReference>
<dbReference type="GO" id="GO:0009103">
    <property type="term" value="P:lipopolysaccharide biosynthetic process"/>
    <property type="evidence" value="ECO:0007669"/>
    <property type="project" value="TreeGrafter"/>
</dbReference>
<dbReference type="EMBL" id="FOHK01000001">
    <property type="protein sequence ID" value="SES62799.1"/>
    <property type="molecule type" value="Genomic_DNA"/>
</dbReference>
<evidence type="ECO:0000313" key="5">
    <source>
        <dbReference type="Proteomes" id="UP000199308"/>
    </source>
</evidence>
<proteinExistence type="predicted"/>
<dbReference type="InterPro" id="IPR001296">
    <property type="entry name" value="Glyco_trans_1"/>
</dbReference>
<dbReference type="RefSeq" id="WP_093326652.1">
    <property type="nucleotide sequence ID" value="NZ_AP027363.1"/>
</dbReference>
<organism evidence="4 5">
    <name type="scientific">Thalassotalea agarivorans</name>
    <name type="common">Thalassomonas agarivorans</name>
    <dbReference type="NCBI Taxonomy" id="349064"/>
    <lineage>
        <taxon>Bacteria</taxon>
        <taxon>Pseudomonadati</taxon>
        <taxon>Pseudomonadota</taxon>
        <taxon>Gammaproteobacteria</taxon>
        <taxon>Alteromonadales</taxon>
        <taxon>Colwelliaceae</taxon>
        <taxon>Thalassotalea</taxon>
    </lineage>
</organism>
<dbReference type="Pfam" id="PF13439">
    <property type="entry name" value="Glyco_transf_4"/>
    <property type="match status" value="1"/>
</dbReference>
<dbReference type="Gene3D" id="3.40.50.2000">
    <property type="entry name" value="Glycogen Phosphorylase B"/>
    <property type="match status" value="2"/>
</dbReference>
<protein>
    <submittedName>
        <fullName evidence="4">Glycosyltransferase involved in cell wall bisynthesis</fullName>
    </submittedName>
</protein>
<dbReference type="Pfam" id="PF00534">
    <property type="entry name" value="Glycos_transf_1"/>
    <property type="match status" value="1"/>
</dbReference>
<dbReference type="PANTHER" id="PTHR46401">
    <property type="entry name" value="GLYCOSYLTRANSFERASE WBBK-RELATED"/>
    <property type="match status" value="1"/>
</dbReference>
<dbReference type="CDD" id="cd03801">
    <property type="entry name" value="GT4_PimA-like"/>
    <property type="match status" value="1"/>
</dbReference>
<feature type="domain" description="Glycosyl transferase family 1" evidence="2">
    <location>
        <begin position="190"/>
        <end position="330"/>
    </location>
</feature>
<dbReference type="STRING" id="349064.SAMN05660429_00032"/>
<keyword evidence="1 4" id="KW-0808">Transferase</keyword>
<reference evidence="4 5" key="1">
    <citation type="submission" date="2016-10" db="EMBL/GenBank/DDBJ databases">
        <authorList>
            <person name="de Groot N.N."/>
        </authorList>
    </citation>
    <scope>NUCLEOTIDE SEQUENCE [LARGE SCALE GENOMIC DNA]</scope>
    <source>
        <strain evidence="4 5">DSM 19706</strain>
    </source>
</reference>
<accession>A0A1H9Y266</accession>
<evidence type="ECO:0000259" key="3">
    <source>
        <dbReference type="Pfam" id="PF13439"/>
    </source>
</evidence>
<dbReference type="InterPro" id="IPR028098">
    <property type="entry name" value="Glyco_trans_4-like_N"/>
</dbReference>
<dbReference type="GO" id="GO:0016757">
    <property type="term" value="F:glycosyltransferase activity"/>
    <property type="evidence" value="ECO:0007669"/>
    <property type="project" value="InterPro"/>
</dbReference>
<sequence>MNILHFCSYFVGSKVYSKLFVELKKQKIHQRIIVPIRCSNLYYQNNENLEENILYIKCLNTLTRALYSFKLLSYFIFVFPKIKKTSNAVIHAHTLYSDGIPAYLYSLFFKSKELIITVRNTDVNLGFKFYPQYKWLAKRALRKSKKVVFISHQHLLKFQSYFGREFDKKLEVVPNGIDESFLRKTVRLPNKSTEGKSILFVGRIDKNKNVESLVKALYVLQEWQLKVVGGTYADYHAVHGTISVELRKRVDFLGKVQCKSELRRLYQSADVFAMASFSETFGLSYVESLSQGTPIVYTQGEGIDGYFEEGQCGYSCDPYSVVSIINAITQCKAKFPKGIDMRSHSFIKNFNWEYIAKNYLSSIYK</sequence>
<evidence type="ECO:0000256" key="1">
    <source>
        <dbReference type="ARBA" id="ARBA00022679"/>
    </source>
</evidence>
<name>A0A1H9Y266_THASX</name>
<keyword evidence="5" id="KW-1185">Reference proteome</keyword>
<gene>
    <name evidence="4" type="ORF">SAMN05660429_00032</name>
</gene>
<dbReference type="OrthoDB" id="9775208at2"/>
<evidence type="ECO:0000259" key="2">
    <source>
        <dbReference type="Pfam" id="PF00534"/>
    </source>
</evidence>
<dbReference type="PANTHER" id="PTHR46401:SF2">
    <property type="entry name" value="GLYCOSYLTRANSFERASE WBBK-RELATED"/>
    <property type="match status" value="1"/>
</dbReference>
<feature type="domain" description="Glycosyltransferase subfamily 4-like N-terminal" evidence="3">
    <location>
        <begin position="81"/>
        <end position="180"/>
    </location>
</feature>
<dbReference type="AlphaFoldDB" id="A0A1H9Y266"/>
<dbReference type="SUPFAM" id="SSF53756">
    <property type="entry name" value="UDP-Glycosyltransferase/glycogen phosphorylase"/>
    <property type="match status" value="1"/>
</dbReference>
<evidence type="ECO:0000313" key="4">
    <source>
        <dbReference type="EMBL" id="SES62799.1"/>
    </source>
</evidence>